<sequence>VGALPQTQVWVAARGLAPHPPNQYVPQNKARAPTHGQPLVLGVAKIL</sequence>
<name>A0A382WLW7_9ZZZZ</name>
<organism evidence="1">
    <name type="scientific">marine metagenome</name>
    <dbReference type="NCBI Taxonomy" id="408172"/>
    <lineage>
        <taxon>unclassified sequences</taxon>
        <taxon>metagenomes</taxon>
        <taxon>ecological metagenomes</taxon>
    </lineage>
</organism>
<dbReference type="AlphaFoldDB" id="A0A382WLW7"/>
<proteinExistence type="predicted"/>
<evidence type="ECO:0000313" key="1">
    <source>
        <dbReference type="EMBL" id="SVD59584.1"/>
    </source>
</evidence>
<dbReference type="EMBL" id="UINC01160758">
    <property type="protein sequence ID" value="SVD59584.1"/>
    <property type="molecule type" value="Genomic_DNA"/>
</dbReference>
<accession>A0A382WLW7</accession>
<protein>
    <submittedName>
        <fullName evidence="1">Uncharacterized protein</fullName>
    </submittedName>
</protein>
<gene>
    <name evidence="1" type="ORF">METZ01_LOCUS412438</name>
</gene>
<feature type="non-terminal residue" evidence="1">
    <location>
        <position position="1"/>
    </location>
</feature>
<reference evidence="1" key="1">
    <citation type="submission" date="2018-05" db="EMBL/GenBank/DDBJ databases">
        <authorList>
            <person name="Lanie J.A."/>
            <person name="Ng W.-L."/>
            <person name="Kazmierczak K.M."/>
            <person name="Andrzejewski T.M."/>
            <person name="Davidsen T.M."/>
            <person name="Wayne K.J."/>
            <person name="Tettelin H."/>
            <person name="Glass J.I."/>
            <person name="Rusch D."/>
            <person name="Podicherti R."/>
            <person name="Tsui H.-C.T."/>
            <person name="Winkler M.E."/>
        </authorList>
    </citation>
    <scope>NUCLEOTIDE SEQUENCE</scope>
</reference>